<gene>
    <name evidence="1" type="ORF">EVAR_50222_1</name>
</gene>
<sequence length="169" mass="19199">MGMGMGIEVEERAGNRTKLRLKLSMQLTLQSREVPGSELRMGLRLRLITSLINRKDEEINFIGIHLVEVAELWSGTKISTKIGDEFEWELESRFEIKDRLINGTENRNSIKFKIESRIRTENGTGTRSEAAVLIFNLRIIANNKALTARREPCRDVFVASPPSLASPCR</sequence>
<keyword evidence="2" id="KW-1185">Reference proteome</keyword>
<name>A0A4C1X0H3_EUMVA</name>
<protein>
    <submittedName>
        <fullName evidence="1">Uncharacterized protein</fullName>
    </submittedName>
</protein>
<comment type="caution">
    <text evidence="1">The sequence shown here is derived from an EMBL/GenBank/DDBJ whole genome shotgun (WGS) entry which is preliminary data.</text>
</comment>
<evidence type="ECO:0000313" key="2">
    <source>
        <dbReference type="Proteomes" id="UP000299102"/>
    </source>
</evidence>
<accession>A0A4C1X0H3</accession>
<dbReference type="EMBL" id="BGZK01000678">
    <property type="protein sequence ID" value="GBP55805.1"/>
    <property type="molecule type" value="Genomic_DNA"/>
</dbReference>
<reference evidence="1 2" key="1">
    <citation type="journal article" date="2019" name="Commun. Biol.">
        <title>The bagworm genome reveals a unique fibroin gene that provides high tensile strength.</title>
        <authorList>
            <person name="Kono N."/>
            <person name="Nakamura H."/>
            <person name="Ohtoshi R."/>
            <person name="Tomita M."/>
            <person name="Numata K."/>
            <person name="Arakawa K."/>
        </authorList>
    </citation>
    <scope>NUCLEOTIDE SEQUENCE [LARGE SCALE GENOMIC DNA]</scope>
</reference>
<dbReference type="Proteomes" id="UP000299102">
    <property type="component" value="Unassembled WGS sequence"/>
</dbReference>
<dbReference type="AlphaFoldDB" id="A0A4C1X0H3"/>
<organism evidence="1 2">
    <name type="scientific">Eumeta variegata</name>
    <name type="common">Bagworm moth</name>
    <name type="synonym">Eumeta japonica</name>
    <dbReference type="NCBI Taxonomy" id="151549"/>
    <lineage>
        <taxon>Eukaryota</taxon>
        <taxon>Metazoa</taxon>
        <taxon>Ecdysozoa</taxon>
        <taxon>Arthropoda</taxon>
        <taxon>Hexapoda</taxon>
        <taxon>Insecta</taxon>
        <taxon>Pterygota</taxon>
        <taxon>Neoptera</taxon>
        <taxon>Endopterygota</taxon>
        <taxon>Lepidoptera</taxon>
        <taxon>Glossata</taxon>
        <taxon>Ditrysia</taxon>
        <taxon>Tineoidea</taxon>
        <taxon>Psychidae</taxon>
        <taxon>Oiketicinae</taxon>
        <taxon>Eumeta</taxon>
    </lineage>
</organism>
<evidence type="ECO:0000313" key="1">
    <source>
        <dbReference type="EMBL" id="GBP55805.1"/>
    </source>
</evidence>
<proteinExistence type="predicted"/>